<dbReference type="STRING" id="947166.A0A1D1W4Q4"/>
<keyword evidence="5 7" id="KW-0472">Membrane</keyword>
<evidence type="ECO:0000313" key="10">
    <source>
        <dbReference type="EMBL" id="GAV07763.1"/>
    </source>
</evidence>
<feature type="compositionally biased region" description="Low complexity" evidence="8">
    <location>
        <begin position="920"/>
        <end position="934"/>
    </location>
</feature>
<sequence>ASQADRELLEVLTTEKVLPEEISAIDEIELLRSRIVHQEEERPTRQEELDIIHRSAPKDDLYSTVTIERELVGHPEVQVPFVQEETVITEEPVQPTIVLPQALREPLAIITSDKFTPELISAITDQQVIRTSEVEILTRPDEPVDIVHRVTPKDDAFATKELLVPTPSLPGAVEEETIILEETIHQRRPAPAVDTFDTETAPTRVTGDLVPAISSTPASQADRELLEVLTTEKVFPDMRHRFTPKDDILITILSHTAFSDQTSASFEQVFVDEVLGLHAGMESTVIEPKADESTGTLWGTTKISDPIHRSTPKDDHFTTEHAIRRSDTQIISNVQMENRTTPRTFDDSVTALINLSELETADFGTSWRERNRESEKSQEKTCVDRTEFSASSDDHIERDFETGSYRLLIREKFDVFSRGSSARFSAEFIPAEFDTGRTNQQAHRSTIMPTDSEEIANFTALDIRRPSNRAEDSVLSDDQRFTELSSLLSTGREELLGVFGEQTGQERRGVEWYTEDLPSENAQPRSFERIRHRSTPKDDTFIRSVTNLPRSPLYPSVGFHQSYMDDNHPEQSMRSLPLERIARAEQFEAIAGLPRQRVDFIHADVRGNFIPVEAEEVARTVIEREKIPGLIHRASSKDEYVLTRQEASTSTLISSSDYTLSEQPALVRPAGVIPRIATRESFEIIAKDQAPSISVEFIPAVLPAEPVQETPRATLMTLELDDAAEIQTSSIFRPSNRDENVSPSGDLRVLGAAFLPTQPGRDGDNLWNNSQSWTTQIKTEDVLSENAEARSYNRIRHRCSPKDDIYTTETFVIPTEAAERLRRDPSVFQTLRSETPIFTLPAGNQTYHLPAGRSTTSGAPGESSLSGEMWRRTEFGDNVTSREASALPFLHRVGPRDDWFQLETAGQPRRESHSIDVTRRASTAAPSATESSHTNYVRRESRAVAEIVIQDFSSTPAPHKILHRVGPKDFNFETYYAVVSKEDADRLLGTTTPIPASSVLAEFKLSDILTGSDAQSTTSSSRFADLNLPPASPVPQHRATKFLAVEEDEAEVVAADVGKDGGPVTPRVLSRAPSRSSMSSPPPSRISLVAQSSLTERTVSYSQVSEYLESQTTTINRWLTTTSQSFEHGPEAEEVQTIISRSYSPATVLQLEPSVSSCGEENTPAKAVTGVQRAVVQVEVAEEAICFIVERPAEFAHGRRASPPLEMPAQLSAAVELKSTETRTTTRTTTSTTYEEHSCLVAYRYLYDITMSKLRSLSLLVVNPECQHIDPDILERERERFASLLDRLIRTNTELGRLDNLYRAILAMEPDLDMDALEAEHNHLNVLYMELLAYIRIILRRQKYLSRLLDSYQKEKMEFKMHLLDTLTYLRTTDNVSEEEQHERLAFMVTEAAKLKYTTYQIMVRSTPDFCDKLESEVLESMLILRAEIASQASMENESMIEQIMRGREVRYVTEETTVTTYEEGQTEEEAEENSRTITTRRQITVAPVQTHRGRTIMRAVHRALPMQTLTLVLIGFASLIPMANDDYACLFENYFASSFNPMLSFQGTPPF</sequence>
<evidence type="ECO:0000256" key="8">
    <source>
        <dbReference type="SAM" id="MobiDB-lite"/>
    </source>
</evidence>
<evidence type="ECO:0000256" key="4">
    <source>
        <dbReference type="ARBA" id="ARBA00022989"/>
    </source>
</evidence>
<accession>A0A1D1W4Q4</accession>
<feature type="domain" description="KASH" evidence="9">
    <location>
        <begin position="1494"/>
        <end position="1552"/>
    </location>
</feature>
<evidence type="ECO:0000256" key="1">
    <source>
        <dbReference type="ARBA" id="ARBA00004126"/>
    </source>
</evidence>
<dbReference type="InterPro" id="IPR012315">
    <property type="entry name" value="KASH"/>
</dbReference>
<dbReference type="PANTHER" id="PTHR21524">
    <property type="entry name" value="SPECTRIN REPEAT CONTAINING NUCLEAR ENVELOPE PROTEIN 2"/>
    <property type="match status" value="1"/>
</dbReference>
<dbReference type="Proteomes" id="UP000186922">
    <property type="component" value="Unassembled WGS sequence"/>
</dbReference>
<evidence type="ECO:0000256" key="2">
    <source>
        <dbReference type="ARBA" id="ARBA00008619"/>
    </source>
</evidence>
<feature type="compositionally biased region" description="Low complexity" evidence="8">
    <location>
        <begin position="1070"/>
        <end position="1079"/>
    </location>
</feature>
<comment type="similarity">
    <text evidence="2">Belongs to the nesprin family.</text>
</comment>
<evidence type="ECO:0000256" key="5">
    <source>
        <dbReference type="ARBA" id="ARBA00023136"/>
    </source>
</evidence>
<dbReference type="GO" id="GO:0031965">
    <property type="term" value="C:nuclear membrane"/>
    <property type="evidence" value="ECO:0007669"/>
    <property type="project" value="UniProtKB-SubCell"/>
</dbReference>
<proteinExistence type="inferred from homology"/>
<evidence type="ECO:0000259" key="9">
    <source>
        <dbReference type="PROSITE" id="PS51049"/>
    </source>
</evidence>
<dbReference type="SMART" id="SM01249">
    <property type="entry name" value="KASH"/>
    <property type="match status" value="1"/>
</dbReference>
<evidence type="ECO:0000256" key="6">
    <source>
        <dbReference type="ARBA" id="ARBA00023242"/>
    </source>
</evidence>
<feature type="non-terminal residue" evidence="10">
    <location>
        <position position="1"/>
    </location>
</feature>
<evidence type="ECO:0000256" key="3">
    <source>
        <dbReference type="ARBA" id="ARBA00022692"/>
    </source>
</evidence>
<dbReference type="PROSITE" id="PS51049">
    <property type="entry name" value="KASH"/>
    <property type="match status" value="1"/>
</dbReference>
<gene>
    <name evidence="10" type="primary">RvY_17568-1</name>
    <name evidence="10" type="synonym">RvY_17568.1</name>
    <name evidence="10" type="ORF">RvY_17568</name>
</gene>
<dbReference type="Pfam" id="PF10541">
    <property type="entry name" value="KASH"/>
    <property type="match status" value="1"/>
</dbReference>
<reference evidence="10 11" key="1">
    <citation type="journal article" date="2016" name="Nat. Commun.">
        <title>Extremotolerant tardigrade genome and improved radiotolerance of human cultured cells by tardigrade-unique protein.</title>
        <authorList>
            <person name="Hashimoto T."/>
            <person name="Horikawa D.D."/>
            <person name="Saito Y."/>
            <person name="Kuwahara H."/>
            <person name="Kozuka-Hata H."/>
            <person name="Shin-I T."/>
            <person name="Minakuchi Y."/>
            <person name="Ohishi K."/>
            <person name="Motoyama A."/>
            <person name="Aizu T."/>
            <person name="Enomoto A."/>
            <person name="Kondo K."/>
            <person name="Tanaka S."/>
            <person name="Hara Y."/>
            <person name="Koshikawa S."/>
            <person name="Sagara H."/>
            <person name="Miura T."/>
            <person name="Yokobori S."/>
            <person name="Miyagawa K."/>
            <person name="Suzuki Y."/>
            <person name="Kubo T."/>
            <person name="Oyama M."/>
            <person name="Kohara Y."/>
            <person name="Fujiyama A."/>
            <person name="Arakawa K."/>
            <person name="Katayama T."/>
            <person name="Toyoda A."/>
            <person name="Kunieda T."/>
        </authorList>
    </citation>
    <scope>NUCLEOTIDE SEQUENCE [LARGE SCALE GENOMIC DNA]</scope>
    <source>
        <strain evidence="10 11">YOKOZUNA-1</strain>
    </source>
</reference>
<feature type="region of interest" description="Disordered" evidence="8">
    <location>
        <begin position="904"/>
        <end position="936"/>
    </location>
</feature>
<comment type="caution">
    <text evidence="10">The sequence shown here is derived from an EMBL/GenBank/DDBJ whole genome shotgun (WGS) entry which is preliminary data.</text>
</comment>
<keyword evidence="4" id="KW-1133">Transmembrane helix</keyword>
<dbReference type="OrthoDB" id="6618337at2759"/>
<feature type="topological domain" description="Perinuclear space" evidence="7">
    <location>
        <begin position="1524"/>
        <end position="1552"/>
    </location>
</feature>
<feature type="compositionally biased region" description="Basic and acidic residues" evidence="8">
    <location>
        <begin position="908"/>
        <end position="919"/>
    </location>
</feature>
<protein>
    <recommendedName>
        <fullName evidence="9">KASH domain-containing protein</fullName>
    </recommendedName>
</protein>
<feature type="region of interest" description="Disordered" evidence="8">
    <location>
        <begin position="1057"/>
        <end position="1085"/>
    </location>
</feature>
<organism evidence="10 11">
    <name type="scientific">Ramazzottius varieornatus</name>
    <name type="common">Water bear</name>
    <name type="synonym">Tardigrade</name>
    <dbReference type="NCBI Taxonomy" id="947166"/>
    <lineage>
        <taxon>Eukaryota</taxon>
        <taxon>Metazoa</taxon>
        <taxon>Ecdysozoa</taxon>
        <taxon>Tardigrada</taxon>
        <taxon>Eutardigrada</taxon>
        <taxon>Parachela</taxon>
        <taxon>Hypsibioidea</taxon>
        <taxon>Ramazzottiidae</taxon>
        <taxon>Ramazzottius</taxon>
    </lineage>
</organism>
<dbReference type="EMBL" id="BDGG01000016">
    <property type="protein sequence ID" value="GAV07763.1"/>
    <property type="molecule type" value="Genomic_DNA"/>
</dbReference>
<keyword evidence="3 7" id="KW-0812">Transmembrane</keyword>
<name>A0A1D1W4Q4_RAMVA</name>
<keyword evidence="11" id="KW-1185">Reference proteome</keyword>
<feature type="topological domain" description="Cytoplasmic" evidence="7">
    <location>
        <begin position="1"/>
        <end position="1502"/>
    </location>
</feature>
<evidence type="ECO:0000313" key="11">
    <source>
        <dbReference type="Proteomes" id="UP000186922"/>
    </source>
</evidence>
<evidence type="ECO:0000256" key="7">
    <source>
        <dbReference type="PROSITE-ProRule" id="PRU00385"/>
    </source>
</evidence>
<dbReference type="PANTHER" id="PTHR21524:SF6">
    <property type="entry name" value="SPECTRIN REPEAT CONTAINING, NUCLEAR ENVELOPE 1"/>
    <property type="match status" value="1"/>
</dbReference>
<keyword evidence="6" id="KW-0539">Nucleus</keyword>
<comment type="subcellular location">
    <subcellularLocation>
        <location evidence="1">Nucleus membrane</location>
    </subcellularLocation>
</comment>